<keyword evidence="2" id="KW-0472">Membrane</keyword>
<comment type="caution">
    <text evidence="3">The sequence shown here is derived from an EMBL/GenBank/DDBJ whole genome shotgun (WGS) entry which is preliminary data.</text>
</comment>
<feature type="region of interest" description="Disordered" evidence="1">
    <location>
        <begin position="39"/>
        <end position="92"/>
    </location>
</feature>
<feature type="transmembrane region" description="Helical" evidence="2">
    <location>
        <begin position="15"/>
        <end position="35"/>
    </location>
</feature>
<name>A0A562E3T6_RHORH</name>
<reference evidence="3 4" key="1">
    <citation type="submission" date="2019-07" db="EMBL/GenBank/DDBJ databases">
        <title>Genome sequencing of lignin-degrading bacterial isolates.</title>
        <authorList>
            <person name="Gladden J."/>
        </authorList>
    </citation>
    <scope>NUCLEOTIDE SEQUENCE [LARGE SCALE GENOMIC DNA]</scope>
    <source>
        <strain evidence="3 4">J45</strain>
    </source>
</reference>
<keyword evidence="2" id="KW-1133">Transmembrane helix</keyword>
<keyword evidence="2" id="KW-0812">Transmembrane</keyword>
<evidence type="ECO:0000313" key="3">
    <source>
        <dbReference type="EMBL" id="TWH16742.1"/>
    </source>
</evidence>
<evidence type="ECO:0000256" key="2">
    <source>
        <dbReference type="SAM" id="Phobius"/>
    </source>
</evidence>
<evidence type="ECO:0000256" key="1">
    <source>
        <dbReference type="SAM" id="MobiDB-lite"/>
    </source>
</evidence>
<proteinExistence type="predicted"/>
<dbReference type="AlphaFoldDB" id="A0A562E3T6"/>
<protein>
    <submittedName>
        <fullName evidence="3">Uncharacterized protein</fullName>
    </submittedName>
</protein>
<sequence>MPHTGWPMVTVSPGTSMSVMLQTMVVSVGPYALYIRRPGAQRATSSGGHASPATVTASHSTPVGSTDASAAGVENRWVTRSRRSSAASSSPP</sequence>
<feature type="compositionally biased region" description="Polar residues" evidence="1">
    <location>
        <begin position="42"/>
        <end position="68"/>
    </location>
</feature>
<organism evidence="3 4">
    <name type="scientific">Rhodococcus rhodochrous J45</name>
    <dbReference type="NCBI Taxonomy" id="935266"/>
    <lineage>
        <taxon>Bacteria</taxon>
        <taxon>Bacillati</taxon>
        <taxon>Actinomycetota</taxon>
        <taxon>Actinomycetes</taxon>
        <taxon>Mycobacteriales</taxon>
        <taxon>Nocardiaceae</taxon>
        <taxon>Rhodococcus</taxon>
    </lineage>
</organism>
<dbReference type="Proteomes" id="UP000317573">
    <property type="component" value="Unassembled WGS sequence"/>
</dbReference>
<gene>
    <name evidence="3" type="ORF">L618_002000000260</name>
</gene>
<accession>A0A562E3T6</accession>
<evidence type="ECO:0000313" key="4">
    <source>
        <dbReference type="Proteomes" id="UP000317573"/>
    </source>
</evidence>
<dbReference type="EMBL" id="VLJT01000018">
    <property type="protein sequence ID" value="TWH16742.1"/>
    <property type="molecule type" value="Genomic_DNA"/>
</dbReference>